<reference evidence="2" key="1">
    <citation type="journal article" date="2023" name="Front. Plant Sci.">
        <title>Chromosomal-level genome assembly of Melastoma candidum provides insights into trichome evolution.</title>
        <authorList>
            <person name="Zhong Y."/>
            <person name="Wu W."/>
            <person name="Sun C."/>
            <person name="Zou P."/>
            <person name="Liu Y."/>
            <person name="Dai S."/>
            <person name="Zhou R."/>
        </authorList>
    </citation>
    <scope>NUCLEOTIDE SEQUENCE [LARGE SCALE GENOMIC DNA]</scope>
</reference>
<comment type="caution">
    <text evidence="1">The sequence shown here is derived from an EMBL/GenBank/DDBJ whole genome shotgun (WGS) entry which is preliminary data.</text>
</comment>
<dbReference type="Proteomes" id="UP001057402">
    <property type="component" value="Chromosome 6"/>
</dbReference>
<evidence type="ECO:0000313" key="2">
    <source>
        <dbReference type="Proteomes" id="UP001057402"/>
    </source>
</evidence>
<protein>
    <submittedName>
        <fullName evidence="1">Uncharacterized protein</fullName>
    </submittedName>
</protein>
<keyword evidence="2" id="KW-1185">Reference proteome</keyword>
<name>A0ACB9QHV2_9MYRT</name>
<gene>
    <name evidence="1" type="ORF">MLD38_021615</name>
</gene>
<proteinExistence type="predicted"/>
<sequence length="77" mass="9004">MPEMAVAEQPSGVKSEHIFKGIRRYYCEYCGIRRSKESIILAYVHHHNKAQFVEGEEKKIEKRCDECCASFRKPLLT</sequence>
<evidence type="ECO:0000313" key="1">
    <source>
        <dbReference type="EMBL" id="KAI4365649.1"/>
    </source>
</evidence>
<organism evidence="1 2">
    <name type="scientific">Melastoma candidum</name>
    <dbReference type="NCBI Taxonomy" id="119954"/>
    <lineage>
        <taxon>Eukaryota</taxon>
        <taxon>Viridiplantae</taxon>
        <taxon>Streptophyta</taxon>
        <taxon>Embryophyta</taxon>
        <taxon>Tracheophyta</taxon>
        <taxon>Spermatophyta</taxon>
        <taxon>Magnoliopsida</taxon>
        <taxon>eudicotyledons</taxon>
        <taxon>Gunneridae</taxon>
        <taxon>Pentapetalae</taxon>
        <taxon>rosids</taxon>
        <taxon>malvids</taxon>
        <taxon>Myrtales</taxon>
        <taxon>Melastomataceae</taxon>
        <taxon>Melastomatoideae</taxon>
        <taxon>Melastomateae</taxon>
        <taxon>Melastoma</taxon>
    </lineage>
</organism>
<accession>A0ACB9QHV2</accession>
<dbReference type="EMBL" id="CM042885">
    <property type="protein sequence ID" value="KAI4365649.1"/>
    <property type="molecule type" value="Genomic_DNA"/>
</dbReference>